<dbReference type="GO" id="GO:0033588">
    <property type="term" value="C:elongator holoenzyme complex"/>
    <property type="evidence" value="ECO:0007669"/>
    <property type="project" value="InterPro"/>
</dbReference>
<evidence type="ECO:0000256" key="8">
    <source>
        <dbReference type="ARBA" id="ARBA00023242"/>
    </source>
</evidence>
<dbReference type="Gene3D" id="3.40.50.300">
    <property type="entry name" value="P-loop containing nucleotide triphosphate hydrolases"/>
    <property type="match status" value="1"/>
</dbReference>
<dbReference type="HOGENOM" id="CLU_031345_1_0_1"/>
<dbReference type="FunCoup" id="S8FRT3">
    <property type="interactions" value="557"/>
</dbReference>
<dbReference type="OrthoDB" id="289162at2759"/>
<dbReference type="GO" id="GO:0008023">
    <property type="term" value="C:transcription elongation factor complex"/>
    <property type="evidence" value="ECO:0007669"/>
    <property type="project" value="TreeGrafter"/>
</dbReference>
<sequence length="450" mass="47943">MSSFKRRTPAKQAPTPVGTRTSPGAPSSFITSTGIPSLDDILGGGLPLSCFMLALAPDTHSAYGELVQKYFVSQGLACGQKLCIVDQDVDGFLEECMWTPGVSASGVGAAAAPSRVDEDDERAGGEDAKIKIAWRYEQMKQFQTTVPASNQSNEDYCRVFDLTCRIPGEVIKTAKSTGLLSSVDVQVDTDARRGTSVLNAIEKLLEQGQQEGKPIANRICIPCLGSAEWGDITPQDICYFLSSLRNLLRRYPTACASISLPPHLCTEAWGGSGWVQKLSWLVDASITLAAFTADPSLTAMFPSYHGMVHIHTLPAPTTLLPPSDRFSTLRGLSSSGENNLAFKCMRKRMVFETLHLDLEGGVGERRTTPSTSASALSEAAASAHNSGQHAGLPRSAGAAVAVELETATQSVPKPSAAERAGADAATTTPKKVKAKKKVGFVSDRPDLYDF</sequence>
<evidence type="ECO:0000256" key="4">
    <source>
        <dbReference type="ARBA" id="ARBA00007573"/>
    </source>
</evidence>
<keyword evidence="11" id="KW-1185">Reference proteome</keyword>
<dbReference type="STRING" id="743788.S8FRT3"/>
<organism evidence="10 11">
    <name type="scientific">Fomitopsis schrenkii</name>
    <name type="common">Brown rot fungus</name>
    <dbReference type="NCBI Taxonomy" id="2126942"/>
    <lineage>
        <taxon>Eukaryota</taxon>
        <taxon>Fungi</taxon>
        <taxon>Dikarya</taxon>
        <taxon>Basidiomycota</taxon>
        <taxon>Agaricomycotina</taxon>
        <taxon>Agaricomycetes</taxon>
        <taxon>Polyporales</taxon>
        <taxon>Fomitopsis</taxon>
    </lineage>
</organism>
<evidence type="ECO:0000256" key="6">
    <source>
        <dbReference type="ARBA" id="ARBA00022490"/>
    </source>
</evidence>
<dbReference type="InterPro" id="IPR008728">
    <property type="entry name" value="Elongator_complex_protein_4"/>
</dbReference>
<dbReference type="Proteomes" id="UP000015241">
    <property type="component" value="Unassembled WGS sequence"/>
</dbReference>
<dbReference type="GO" id="GO:0002098">
    <property type="term" value="P:tRNA wobble uridine modification"/>
    <property type="evidence" value="ECO:0007669"/>
    <property type="project" value="InterPro"/>
</dbReference>
<dbReference type="PANTHER" id="PTHR12896">
    <property type="entry name" value="PAX6 NEIGHBOR PROTEIN PAXNEB"/>
    <property type="match status" value="1"/>
</dbReference>
<comment type="pathway">
    <text evidence="3">tRNA modification; 5-methoxycarbonylmethyl-2-thiouridine-tRNA biosynthesis.</text>
</comment>
<comment type="similarity">
    <text evidence="4">Belongs to the ELP4 family.</text>
</comment>
<evidence type="ECO:0000256" key="9">
    <source>
        <dbReference type="SAM" id="MobiDB-lite"/>
    </source>
</evidence>
<dbReference type="EMBL" id="KE504128">
    <property type="protein sequence ID" value="EPT03956.1"/>
    <property type="molecule type" value="Genomic_DNA"/>
</dbReference>
<keyword evidence="7" id="KW-0819">tRNA processing</keyword>
<keyword evidence="8" id="KW-0539">Nucleus</keyword>
<dbReference type="UniPathway" id="UPA00988"/>
<evidence type="ECO:0000256" key="3">
    <source>
        <dbReference type="ARBA" id="ARBA00005043"/>
    </source>
</evidence>
<evidence type="ECO:0000313" key="10">
    <source>
        <dbReference type="EMBL" id="EPT03956.1"/>
    </source>
</evidence>
<dbReference type="PANTHER" id="PTHR12896:SF1">
    <property type="entry name" value="ELONGATOR COMPLEX PROTEIN 4"/>
    <property type="match status" value="1"/>
</dbReference>
<evidence type="ECO:0000256" key="1">
    <source>
        <dbReference type="ARBA" id="ARBA00004123"/>
    </source>
</evidence>
<protein>
    <recommendedName>
        <fullName evidence="5">Elongator complex protein 4</fullName>
    </recommendedName>
</protein>
<evidence type="ECO:0000256" key="7">
    <source>
        <dbReference type="ARBA" id="ARBA00022694"/>
    </source>
</evidence>
<evidence type="ECO:0000256" key="5">
    <source>
        <dbReference type="ARBA" id="ARBA00020265"/>
    </source>
</evidence>
<feature type="compositionally biased region" description="Polar residues" evidence="9">
    <location>
        <begin position="18"/>
        <end position="29"/>
    </location>
</feature>
<dbReference type="InParanoid" id="S8FRT3"/>
<dbReference type="GO" id="GO:0005737">
    <property type="term" value="C:cytoplasm"/>
    <property type="evidence" value="ECO:0007669"/>
    <property type="project" value="UniProtKB-SubCell"/>
</dbReference>
<comment type="subcellular location">
    <subcellularLocation>
        <location evidence="2">Cytoplasm</location>
    </subcellularLocation>
    <subcellularLocation>
        <location evidence="1">Nucleus</location>
    </subcellularLocation>
</comment>
<evidence type="ECO:0000256" key="2">
    <source>
        <dbReference type="ARBA" id="ARBA00004496"/>
    </source>
</evidence>
<gene>
    <name evidence="10" type="ORF">FOMPIDRAFT_1115012</name>
</gene>
<name>S8FRT3_FOMSC</name>
<feature type="compositionally biased region" description="Low complexity" evidence="9">
    <location>
        <begin position="370"/>
        <end position="386"/>
    </location>
</feature>
<dbReference type="CDD" id="cd19494">
    <property type="entry name" value="Elp4"/>
    <property type="match status" value="1"/>
</dbReference>
<dbReference type="Pfam" id="PF05625">
    <property type="entry name" value="PAXNEB"/>
    <property type="match status" value="1"/>
</dbReference>
<keyword evidence="6" id="KW-0963">Cytoplasm</keyword>
<dbReference type="InterPro" id="IPR027417">
    <property type="entry name" value="P-loop_NTPase"/>
</dbReference>
<dbReference type="eggNOG" id="KOG3949">
    <property type="taxonomic scope" value="Eukaryota"/>
</dbReference>
<dbReference type="AlphaFoldDB" id="S8FRT3"/>
<feature type="compositionally biased region" description="Low complexity" evidence="9">
    <location>
        <begin position="417"/>
        <end position="429"/>
    </location>
</feature>
<evidence type="ECO:0000313" key="11">
    <source>
        <dbReference type="Proteomes" id="UP000015241"/>
    </source>
</evidence>
<feature type="region of interest" description="Disordered" evidence="9">
    <location>
        <begin position="1"/>
        <end position="29"/>
    </location>
</feature>
<accession>S8FRT3</accession>
<feature type="region of interest" description="Disordered" evidence="9">
    <location>
        <begin position="362"/>
        <end position="436"/>
    </location>
</feature>
<reference evidence="10 11" key="1">
    <citation type="journal article" date="2012" name="Science">
        <title>The Paleozoic origin of enzymatic lignin decomposition reconstructed from 31 fungal genomes.</title>
        <authorList>
            <person name="Floudas D."/>
            <person name="Binder M."/>
            <person name="Riley R."/>
            <person name="Barry K."/>
            <person name="Blanchette R.A."/>
            <person name="Henrissat B."/>
            <person name="Martinez A.T."/>
            <person name="Otillar R."/>
            <person name="Spatafora J.W."/>
            <person name="Yadav J.S."/>
            <person name="Aerts A."/>
            <person name="Benoit I."/>
            <person name="Boyd A."/>
            <person name="Carlson A."/>
            <person name="Copeland A."/>
            <person name="Coutinho P.M."/>
            <person name="de Vries R.P."/>
            <person name="Ferreira P."/>
            <person name="Findley K."/>
            <person name="Foster B."/>
            <person name="Gaskell J."/>
            <person name="Glotzer D."/>
            <person name="Gorecki P."/>
            <person name="Heitman J."/>
            <person name="Hesse C."/>
            <person name="Hori C."/>
            <person name="Igarashi K."/>
            <person name="Jurgens J.A."/>
            <person name="Kallen N."/>
            <person name="Kersten P."/>
            <person name="Kohler A."/>
            <person name="Kuees U."/>
            <person name="Kumar T.K.A."/>
            <person name="Kuo A."/>
            <person name="LaButti K."/>
            <person name="Larrondo L.F."/>
            <person name="Lindquist E."/>
            <person name="Ling A."/>
            <person name="Lombard V."/>
            <person name="Lucas S."/>
            <person name="Lundell T."/>
            <person name="Martin R."/>
            <person name="McLaughlin D.J."/>
            <person name="Morgenstern I."/>
            <person name="Morin E."/>
            <person name="Murat C."/>
            <person name="Nagy L.G."/>
            <person name="Nolan M."/>
            <person name="Ohm R.A."/>
            <person name="Patyshakuliyeva A."/>
            <person name="Rokas A."/>
            <person name="Ruiz-Duenas F.J."/>
            <person name="Sabat G."/>
            <person name="Salamov A."/>
            <person name="Samejima M."/>
            <person name="Schmutz J."/>
            <person name="Slot J.C."/>
            <person name="St John F."/>
            <person name="Stenlid J."/>
            <person name="Sun H."/>
            <person name="Sun S."/>
            <person name="Syed K."/>
            <person name="Tsang A."/>
            <person name="Wiebenga A."/>
            <person name="Young D."/>
            <person name="Pisabarro A."/>
            <person name="Eastwood D.C."/>
            <person name="Martin F."/>
            <person name="Cullen D."/>
            <person name="Grigoriev I.V."/>
            <person name="Hibbett D.S."/>
        </authorList>
    </citation>
    <scope>NUCLEOTIDE SEQUENCE</scope>
    <source>
        <strain evidence="11">FP-58527</strain>
    </source>
</reference>
<proteinExistence type="inferred from homology"/>